<evidence type="ECO:0000313" key="2">
    <source>
        <dbReference type="Ensembl" id="ENSMMMP00000000450.1"/>
    </source>
</evidence>
<dbReference type="AlphaFoldDB" id="A0A8C5YL04"/>
<evidence type="ECO:0000313" key="3">
    <source>
        <dbReference type="Proteomes" id="UP000694407"/>
    </source>
</evidence>
<organism evidence="2 3">
    <name type="scientific">Marmota marmota marmota</name>
    <name type="common">Alpine marmot</name>
    <dbReference type="NCBI Taxonomy" id="9994"/>
    <lineage>
        <taxon>Eukaryota</taxon>
        <taxon>Metazoa</taxon>
        <taxon>Chordata</taxon>
        <taxon>Craniata</taxon>
        <taxon>Vertebrata</taxon>
        <taxon>Euteleostomi</taxon>
        <taxon>Mammalia</taxon>
        <taxon>Eutheria</taxon>
        <taxon>Euarchontoglires</taxon>
        <taxon>Glires</taxon>
        <taxon>Rodentia</taxon>
        <taxon>Sciuromorpha</taxon>
        <taxon>Sciuridae</taxon>
        <taxon>Xerinae</taxon>
        <taxon>Marmotini</taxon>
        <taxon>Marmota</taxon>
    </lineage>
</organism>
<reference evidence="2" key="2">
    <citation type="submission" date="2025-09" db="UniProtKB">
        <authorList>
            <consortium name="Ensembl"/>
        </authorList>
    </citation>
    <scope>IDENTIFICATION</scope>
</reference>
<keyword evidence="3" id="KW-1185">Reference proteome</keyword>
<reference evidence="2" key="1">
    <citation type="submission" date="2025-08" db="UniProtKB">
        <authorList>
            <consortium name="Ensembl"/>
        </authorList>
    </citation>
    <scope>IDENTIFICATION</scope>
</reference>
<sequence length="72" mass="7650">MSWADHTVGLEILCEQGYWMEGRGAGELCKIQAHLQFTQQMLDAAYGLSKSAGGPHPTSPGPAASFRPDCAA</sequence>
<name>A0A8C5YL04_MARMA</name>
<proteinExistence type="predicted"/>
<accession>A0A8C5YL04</accession>
<dbReference type="Proteomes" id="UP000694407">
    <property type="component" value="Unplaced"/>
</dbReference>
<evidence type="ECO:0000256" key="1">
    <source>
        <dbReference type="SAM" id="MobiDB-lite"/>
    </source>
</evidence>
<feature type="region of interest" description="Disordered" evidence="1">
    <location>
        <begin position="48"/>
        <end position="72"/>
    </location>
</feature>
<protein>
    <submittedName>
        <fullName evidence="2">Uncharacterized protein</fullName>
    </submittedName>
</protein>
<dbReference type="Ensembl" id="ENSMMMT00000000495.1">
    <property type="protein sequence ID" value="ENSMMMP00000000450.1"/>
    <property type="gene ID" value="ENSMMMG00000000440.1"/>
</dbReference>